<dbReference type="InterPro" id="IPR035472">
    <property type="entry name" value="RpiR-like_SIS"/>
</dbReference>
<dbReference type="Pfam" id="PF01418">
    <property type="entry name" value="HTH_6"/>
    <property type="match status" value="1"/>
</dbReference>
<keyword evidence="4" id="KW-0804">Transcription</keyword>
<sequence>MPKSTTKPVPYATVAQFLGDISHQYPGLSRQLKVVGRYIEQNRDHVALDRIQDMAERCQAQPSAIVRFAKHFGFSGFSDMQQLFRDGMAQQIAPGRSYQDRIRDLIESTPENLSLSTLSHEVIGGGIASLEALSRDLDPTAFDAAVCLLEETPAVWVVASRRSFPVGAYLAYALQHTRKAVHWMSGLGHMQEGQLRSLGAGDVMIAISFIPYAEETVATVTEAVARGARVIAISDSQMSPIARVASATLVVQESSTFGFRSLTSTMSLVQSLFIALAYKLELKFDASETGAAQARARP</sequence>
<keyword evidence="2" id="KW-0238">DNA-binding</keyword>
<dbReference type="PANTHER" id="PTHR30514">
    <property type="entry name" value="GLUCOKINASE"/>
    <property type="match status" value="1"/>
</dbReference>
<dbReference type="InterPro" id="IPR036388">
    <property type="entry name" value="WH-like_DNA-bd_sf"/>
</dbReference>
<dbReference type="Pfam" id="PF01380">
    <property type="entry name" value="SIS"/>
    <property type="match status" value="1"/>
</dbReference>
<dbReference type="SUPFAM" id="SSF46689">
    <property type="entry name" value="Homeodomain-like"/>
    <property type="match status" value="1"/>
</dbReference>
<reference evidence="7 8" key="1">
    <citation type="submission" date="2023-03" db="EMBL/GenBank/DDBJ databases">
        <title>Achromobacter spanius LIG8.</title>
        <authorList>
            <person name="Shrestha S."/>
        </authorList>
    </citation>
    <scope>NUCLEOTIDE SEQUENCE [LARGE SCALE GENOMIC DNA]</scope>
    <source>
        <strain evidence="7 8">LIG8</strain>
    </source>
</reference>
<keyword evidence="8" id="KW-1185">Reference proteome</keyword>
<dbReference type="InterPro" id="IPR009057">
    <property type="entry name" value="Homeodomain-like_sf"/>
</dbReference>
<keyword evidence="3" id="KW-0324">Glycolysis</keyword>
<accession>A0ABY8GPK5</accession>
<protein>
    <submittedName>
        <fullName evidence="7">MurR/RpiR family transcriptional regulator</fullName>
    </submittedName>
</protein>
<dbReference type="InterPro" id="IPR000281">
    <property type="entry name" value="HTH_RpiR"/>
</dbReference>
<dbReference type="PANTHER" id="PTHR30514:SF20">
    <property type="entry name" value="TRANSCRIPTIONAL REGULATOR"/>
    <property type="match status" value="1"/>
</dbReference>
<feature type="domain" description="SIS" evidence="6">
    <location>
        <begin position="144"/>
        <end position="282"/>
    </location>
</feature>
<dbReference type="Gene3D" id="1.10.10.10">
    <property type="entry name" value="Winged helix-like DNA-binding domain superfamily/Winged helix DNA-binding domain"/>
    <property type="match status" value="1"/>
</dbReference>
<dbReference type="Gene3D" id="3.40.50.10490">
    <property type="entry name" value="Glucose-6-phosphate isomerase like protein, domain 1"/>
    <property type="match status" value="1"/>
</dbReference>
<dbReference type="InterPro" id="IPR047640">
    <property type="entry name" value="RpiR-like"/>
</dbReference>
<dbReference type="RefSeq" id="WP_268080283.1">
    <property type="nucleotide sequence ID" value="NZ_CP106885.1"/>
</dbReference>
<dbReference type="InterPro" id="IPR046348">
    <property type="entry name" value="SIS_dom_sf"/>
</dbReference>
<dbReference type="SUPFAM" id="SSF53697">
    <property type="entry name" value="SIS domain"/>
    <property type="match status" value="1"/>
</dbReference>
<dbReference type="CDD" id="cd05013">
    <property type="entry name" value="SIS_RpiR"/>
    <property type="match status" value="1"/>
</dbReference>
<feature type="domain" description="HTH rpiR-type" evidence="5">
    <location>
        <begin position="15"/>
        <end position="91"/>
    </location>
</feature>
<dbReference type="InterPro" id="IPR001347">
    <property type="entry name" value="SIS_dom"/>
</dbReference>
<name>A0ABY8GPK5_9BURK</name>
<dbReference type="PROSITE" id="PS51464">
    <property type="entry name" value="SIS"/>
    <property type="match status" value="1"/>
</dbReference>
<proteinExistence type="predicted"/>
<evidence type="ECO:0000313" key="7">
    <source>
        <dbReference type="EMBL" id="WFP06717.1"/>
    </source>
</evidence>
<evidence type="ECO:0000259" key="5">
    <source>
        <dbReference type="PROSITE" id="PS51071"/>
    </source>
</evidence>
<dbReference type="EMBL" id="CP121261">
    <property type="protein sequence ID" value="WFP06717.1"/>
    <property type="molecule type" value="Genomic_DNA"/>
</dbReference>
<evidence type="ECO:0000256" key="2">
    <source>
        <dbReference type="ARBA" id="ARBA00023125"/>
    </source>
</evidence>
<evidence type="ECO:0000256" key="4">
    <source>
        <dbReference type="ARBA" id="ARBA00023163"/>
    </source>
</evidence>
<evidence type="ECO:0000313" key="8">
    <source>
        <dbReference type="Proteomes" id="UP001214170"/>
    </source>
</evidence>
<evidence type="ECO:0000256" key="3">
    <source>
        <dbReference type="ARBA" id="ARBA00023152"/>
    </source>
</evidence>
<gene>
    <name evidence="7" type="ORF">P8T11_20645</name>
</gene>
<dbReference type="Proteomes" id="UP001214170">
    <property type="component" value="Chromosome"/>
</dbReference>
<evidence type="ECO:0000259" key="6">
    <source>
        <dbReference type="PROSITE" id="PS51464"/>
    </source>
</evidence>
<dbReference type="PROSITE" id="PS51071">
    <property type="entry name" value="HTH_RPIR"/>
    <property type="match status" value="1"/>
</dbReference>
<organism evidence="7 8">
    <name type="scientific">Achromobacter spanius</name>
    <dbReference type="NCBI Taxonomy" id="217203"/>
    <lineage>
        <taxon>Bacteria</taxon>
        <taxon>Pseudomonadati</taxon>
        <taxon>Pseudomonadota</taxon>
        <taxon>Betaproteobacteria</taxon>
        <taxon>Burkholderiales</taxon>
        <taxon>Alcaligenaceae</taxon>
        <taxon>Achromobacter</taxon>
    </lineage>
</organism>
<keyword evidence="1" id="KW-0805">Transcription regulation</keyword>
<evidence type="ECO:0000256" key="1">
    <source>
        <dbReference type="ARBA" id="ARBA00023015"/>
    </source>
</evidence>